<evidence type="ECO:0000313" key="2">
    <source>
        <dbReference type="Proteomes" id="UP001295444"/>
    </source>
</evidence>
<accession>A0AAD1RA45</accession>
<feature type="non-terminal residue" evidence="1">
    <location>
        <position position="119"/>
    </location>
</feature>
<keyword evidence="2" id="KW-1185">Reference proteome</keyword>
<evidence type="ECO:0000313" key="1">
    <source>
        <dbReference type="EMBL" id="CAH2246075.1"/>
    </source>
</evidence>
<dbReference type="AlphaFoldDB" id="A0AAD1RA45"/>
<reference evidence="1" key="1">
    <citation type="submission" date="2022-03" db="EMBL/GenBank/DDBJ databases">
        <authorList>
            <person name="Alioto T."/>
            <person name="Alioto T."/>
            <person name="Gomez Garrido J."/>
        </authorList>
    </citation>
    <scope>NUCLEOTIDE SEQUENCE</scope>
</reference>
<name>A0AAD1RA45_PELCU</name>
<sequence>MTDIAPTPSPKYPIADNPLFMAGKGGMQLTPQRRTKKATYITLAEVVGVEGKNPVTQLTEGKIPTLMQRFQYGQMRHILTAQGLSGLTPRDPTRFERLCLGDKSPPKQTSLCYKLLQTQ</sequence>
<proteinExistence type="predicted"/>
<gene>
    <name evidence="1" type="ORF">PECUL_23A020618</name>
</gene>
<organism evidence="1 2">
    <name type="scientific">Pelobates cultripes</name>
    <name type="common">Western spadefoot toad</name>
    <dbReference type="NCBI Taxonomy" id="61616"/>
    <lineage>
        <taxon>Eukaryota</taxon>
        <taxon>Metazoa</taxon>
        <taxon>Chordata</taxon>
        <taxon>Craniata</taxon>
        <taxon>Vertebrata</taxon>
        <taxon>Euteleostomi</taxon>
        <taxon>Amphibia</taxon>
        <taxon>Batrachia</taxon>
        <taxon>Anura</taxon>
        <taxon>Pelobatoidea</taxon>
        <taxon>Pelobatidae</taxon>
        <taxon>Pelobates</taxon>
    </lineage>
</organism>
<dbReference type="EMBL" id="OW240913">
    <property type="protein sequence ID" value="CAH2246075.1"/>
    <property type="molecule type" value="Genomic_DNA"/>
</dbReference>
<protein>
    <submittedName>
        <fullName evidence="1">Uncharacterized protein</fullName>
    </submittedName>
</protein>
<dbReference type="Proteomes" id="UP001295444">
    <property type="component" value="Chromosome 02"/>
</dbReference>